<name>A0A9W7FRY4_9STRA</name>
<keyword evidence="3" id="KW-1185">Reference proteome</keyword>
<organism evidence="2 3">
    <name type="scientific">Triparma laevis f. longispina</name>
    <dbReference type="NCBI Taxonomy" id="1714387"/>
    <lineage>
        <taxon>Eukaryota</taxon>
        <taxon>Sar</taxon>
        <taxon>Stramenopiles</taxon>
        <taxon>Ochrophyta</taxon>
        <taxon>Bolidophyceae</taxon>
        <taxon>Parmales</taxon>
        <taxon>Triparmaceae</taxon>
        <taxon>Triparma</taxon>
    </lineage>
</organism>
<protein>
    <submittedName>
        <fullName evidence="2">Uncharacterized protein</fullName>
    </submittedName>
</protein>
<evidence type="ECO:0000256" key="1">
    <source>
        <dbReference type="SAM" id="Phobius"/>
    </source>
</evidence>
<dbReference type="EMBL" id="BRXW01000272">
    <property type="protein sequence ID" value="GMI16981.1"/>
    <property type="molecule type" value="Genomic_DNA"/>
</dbReference>
<dbReference type="OrthoDB" id="206467at2759"/>
<evidence type="ECO:0000313" key="3">
    <source>
        <dbReference type="Proteomes" id="UP001165122"/>
    </source>
</evidence>
<keyword evidence="1" id="KW-0472">Membrane</keyword>
<accession>A0A9W7FRY4</accession>
<evidence type="ECO:0000313" key="2">
    <source>
        <dbReference type="EMBL" id="GMI16981.1"/>
    </source>
</evidence>
<feature type="transmembrane region" description="Helical" evidence="1">
    <location>
        <begin position="12"/>
        <end position="31"/>
    </location>
</feature>
<proteinExistence type="predicted"/>
<dbReference type="Proteomes" id="UP001165122">
    <property type="component" value="Unassembled WGS sequence"/>
</dbReference>
<keyword evidence="1" id="KW-1133">Transmembrane helix</keyword>
<reference evidence="3" key="1">
    <citation type="journal article" date="2023" name="Commun. Biol.">
        <title>Genome analysis of Parmales, the sister group of diatoms, reveals the evolutionary specialization of diatoms from phago-mixotrophs to photoautotrophs.</title>
        <authorList>
            <person name="Ban H."/>
            <person name="Sato S."/>
            <person name="Yoshikawa S."/>
            <person name="Yamada K."/>
            <person name="Nakamura Y."/>
            <person name="Ichinomiya M."/>
            <person name="Sato N."/>
            <person name="Blanc-Mathieu R."/>
            <person name="Endo H."/>
            <person name="Kuwata A."/>
            <person name="Ogata H."/>
        </authorList>
    </citation>
    <scope>NUCLEOTIDE SEQUENCE [LARGE SCALE GENOMIC DNA]</scope>
    <source>
        <strain evidence="3">NIES 3700</strain>
    </source>
</reference>
<gene>
    <name evidence="2" type="ORF">TrLO_g4953</name>
</gene>
<keyword evidence="1" id="KW-0812">Transmembrane</keyword>
<comment type="caution">
    <text evidence="2">The sequence shown here is derived from an EMBL/GenBank/DDBJ whole genome shotgun (WGS) entry which is preliminary data.</text>
</comment>
<sequence length="175" mass="19883">MSNMVPLLTDSNILTVGIATVASTCMLTYFATFSTPDTMLLLLLILCIFGNYAWIQHIESGWGSQNALNMFQCSLLIGIFGFLIGLYRRLKYPELIVDSDDEEDDDEIDEKLSKTFIKLKDIDKKSEVTENVKKLGLSKRADLKDKMHIVNHMHTMKAVKEGGWKERTSSKKKNK</sequence>
<feature type="transmembrane region" description="Helical" evidence="1">
    <location>
        <begin position="38"/>
        <end position="55"/>
    </location>
</feature>
<dbReference type="AlphaFoldDB" id="A0A9W7FRY4"/>
<feature type="transmembrane region" description="Helical" evidence="1">
    <location>
        <begin position="67"/>
        <end position="87"/>
    </location>
</feature>